<keyword evidence="6 11" id="KW-0812">Transmembrane</keyword>
<keyword evidence="13" id="KW-1185">Reference proteome</keyword>
<organism evidence="12 13">
    <name type="scientific">Amnimonas aquatica</name>
    <dbReference type="NCBI Taxonomy" id="2094561"/>
    <lineage>
        <taxon>Bacteria</taxon>
        <taxon>Pseudomonadati</taxon>
        <taxon>Pseudomonadota</taxon>
        <taxon>Gammaproteobacteria</taxon>
        <taxon>Moraxellales</taxon>
        <taxon>Moraxellaceae</taxon>
        <taxon>Amnimonas</taxon>
    </lineage>
</organism>
<dbReference type="InterPro" id="IPR003849">
    <property type="entry name" value="Preprotein_translocase_YajC"/>
</dbReference>
<protein>
    <recommendedName>
        <fullName evidence="3">Sec translocon accessory complex subunit YajC</fullName>
    </recommendedName>
</protein>
<dbReference type="AlphaFoldDB" id="A0A2P6ASG9"/>
<comment type="subcellular location">
    <subcellularLocation>
        <location evidence="1">Cell membrane</location>
        <topology evidence="1">Single-pass membrane protein</topology>
    </subcellularLocation>
</comment>
<evidence type="ECO:0000256" key="3">
    <source>
        <dbReference type="ARBA" id="ARBA00014962"/>
    </source>
</evidence>
<dbReference type="SMART" id="SM01323">
    <property type="entry name" value="YajC"/>
    <property type="match status" value="1"/>
</dbReference>
<reference evidence="13" key="1">
    <citation type="submission" date="2018-02" db="EMBL/GenBank/DDBJ databases">
        <title>Genome sequencing of Solimonas sp. HR-BB.</title>
        <authorList>
            <person name="Lee Y."/>
            <person name="Jeon C.O."/>
        </authorList>
    </citation>
    <scope>NUCLEOTIDE SEQUENCE [LARGE SCALE GENOMIC DNA]</scope>
    <source>
        <strain evidence="13">HR-E</strain>
    </source>
</reference>
<evidence type="ECO:0000256" key="7">
    <source>
        <dbReference type="ARBA" id="ARBA00022927"/>
    </source>
</evidence>
<evidence type="ECO:0000313" key="13">
    <source>
        <dbReference type="Proteomes" id="UP000243900"/>
    </source>
</evidence>
<evidence type="ECO:0000256" key="1">
    <source>
        <dbReference type="ARBA" id="ARBA00004162"/>
    </source>
</evidence>
<dbReference type="GO" id="GO:0015031">
    <property type="term" value="P:protein transport"/>
    <property type="evidence" value="ECO:0007669"/>
    <property type="project" value="UniProtKB-KW"/>
</dbReference>
<dbReference type="PANTHER" id="PTHR33909">
    <property type="entry name" value="SEC TRANSLOCON ACCESSORY COMPLEX SUBUNIT YAJC"/>
    <property type="match status" value="1"/>
</dbReference>
<evidence type="ECO:0000256" key="11">
    <source>
        <dbReference type="SAM" id="Phobius"/>
    </source>
</evidence>
<proteinExistence type="inferred from homology"/>
<name>A0A2P6ASG9_9GAMM</name>
<dbReference type="RefSeq" id="WP_105192208.1">
    <property type="nucleotide sequence ID" value="NZ_PTQZ01000107.1"/>
</dbReference>
<keyword evidence="7" id="KW-0653">Protein transport</keyword>
<keyword evidence="4" id="KW-0813">Transport</keyword>
<dbReference type="NCBIfam" id="TIGR00739">
    <property type="entry name" value="yajC"/>
    <property type="match status" value="1"/>
</dbReference>
<sequence>MSFFIADAYANTAPAAGPGATGQIVMLLGFLLIFYFLLWRPQAKRQKEARALIDGLQKGDEVVFAGGLLGRIVKLEGDFAVVEINDNLEVKIQKVSVIASLPKGTLKSL</sequence>
<dbReference type="Proteomes" id="UP000243900">
    <property type="component" value="Unassembled WGS sequence"/>
</dbReference>
<accession>A0A2P6ASG9</accession>
<evidence type="ECO:0000256" key="8">
    <source>
        <dbReference type="ARBA" id="ARBA00022989"/>
    </source>
</evidence>
<dbReference type="EMBL" id="PTQZ01000107">
    <property type="protein sequence ID" value="PQA42916.1"/>
    <property type="molecule type" value="Genomic_DNA"/>
</dbReference>
<gene>
    <name evidence="12" type="primary">yajC</name>
    <name evidence="12" type="ORF">C5O18_05560</name>
</gene>
<dbReference type="PANTHER" id="PTHR33909:SF1">
    <property type="entry name" value="SEC TRANSLOCON ACCESSORY COMPLEX SUBUNIT YAJC"/>
    <property type="match status" value="1"/>
</dbReference>
<feature type="transmembrane region" description="Helical" evidence="11">
    <location>
        <begin position="20"/>
        <end position="38"/>
    </location>
</feature>
<evidence type="ECO:0000256" key="4">
    <source>
        <dbReference type="ARBA" id="ARBA00022448"/>
    </source>
</evidence>
<comment type="similarity">
    <text evidence="2">Belongs to the YajC family.</text>
</comment>
<evidence type="ECO:0000256" key="5">
    <source>
        <dbReference type="ARBA" id="ARBA00022475"/>
    </source>
</evidence>
<evidence type="ECO:0000256" key="9">
    <source>
        <dbReference type="ARBA" id="ARBA00023010"/>
    </source>
</evidence>
<dbReference type="PRINTS" id="PR01853">
    <property type="entry name" value="YAJCTRNLCASE"/>
</dbReference>
<keyword evidence="8 11" id="KW-1133">Transmembrane helix</keyword>
<dbReference type="Pfam" id="PF02699">
    <property type="entry name" value="YajC"/>
    <property type="match status" value="1"/>
</dbReference>
<evidence type="ECO:0000256" key="10">
    <source>
        <dbReference type="ARBA" id="ARBA00023136"/>
    </source>
</evidence>
<evidence type="ECO:0000313" key="12">
    <source>
        <dbReference type="EMBL" id="PQA42916.1"/>
    </source>
</evidence>
<dbReference type="OrthoDB" id="9811406at2"/>
<keyword evidence="10 11" id="KW-0472">Membrane</keyword>
<keyword evidence="5" id="KW-1003">Cell membrane</keyword>
<dbReference type="GO" id="GO:0005886">
    <property type="term" value="C:plasma membrane"/>
    <property type="evidence" value="ECO:0007669"/>
    <property type="project" value="UniProtKB-SubCell"/>
</dbReference>
<evidence type="ECO:0000256" key="6">
    <source>
        <dbReference type="ARBA" id="ARBA00022692"/>
    </source>
</evidence>
<comment type="caution">
    <text evidence="12">The sequence shown here is derived from an EMBL/GenBank/DDBJ whole genome shotgun (WGS) entry which is preliminary data.</text>
</comment>
<evidence type="ECO:0000256" key="2">
    <source>
        <dbReference type="ARBA" id="ARBA00006742"/>
    </source>
</evidence>
<keyword evidence="9" id="KW-0811">Translocation</keyword>